<comment type="caution">
    <text evidence="1">The sequence shown here is derived from an EMBL/GenBank/DDBJ whole genome shotgun (WGS) entry which is preliminary data.</text>
</comment>
<dbReference type="Proteomes" id="UP000078348">
    <property type="component" value="Unassembled WGS sequence"/>
</dbReference>
<evidence type="ECO:0000313" key="2">
    <source>
        <dbReference type="Proteomes" id="UP000078348"/>
    </source>
</evidence>
<name>A0A196SR39_BLAHN</name>
<dbReference type="EMBL" id="LXWW01000002">
    <property type="protein sequence ID" value="OAO18209.1"/>
    <property type="molecule type" value="Genomic_DNA"/>
</dbReference>
<reference evidence="1 2" key="1">
    <citation type="submission" date="2016-05" db="EMBL/GenBank/DDBJ databases">
        <title>Nuclear genome of Blastocystis sp. subtype 1 NandII.</title>
        <authorList>
            <person name="Gentekaki E."/>
            <person name="Curtis B."/>
            <person name="Stairs C."/>
            <person name="Eme L."/>
            <person name="Herman E."/>
            <person name="Klimes V."/>
            <person name="Arias M.C."/>
            <person name="Elias M."/>
            <person name="Hilliou F."/>
            <person name="Klute M."/>
            <person name="Malik S.-B."/>
            <person name="Pightling A."/>
            <person name="Rachubinski R."/>
            <person name="Salas D."/>
            <person name="Schlacht A."/>
            <person name="Suga H."/>
            <person name="Archibald J."/>
            <person name="Ball S.G."/>
            <person name="Clark G."/>
            <person name="Dacks J."/>
            <person name="Van Der Giezen M."/>
            <person name="Tsaousis A."/>
            <person name="Roger A."/>
        </authorList>
    </citation>
    <scope>NUCLEOTIDE SEQUENCE [LARGE SCALE GENOMIC DNA]</scope>
    <source>
        <strain evidence="2">ATCC 50177 / NandII</strain>
    </source>
</reference>
<accession>A0A196SR39</accession>
<dbReference type="AlphaFoldDB" id="A0A196SR39"/>
<organism evidence="1 2">
    <name type="scientific">Blastocystis sp. subtype 1 (strain ATCC 50177 / NandII)</name>
    <dbReference type="NCBI Taxonomy" id="478820"/>
    <lineage>
        <taxon>Eukaryota</taxon>
        <taxon>Sar</taxon>
        <taxon>Stramenopiles</taxon>
        <taxon>Bigyra</taxon>
        <taxon>Opalozoa</taxon>
        <taxon>Opalinata</taxon>
        <taxon>Blastocystidae</taxon>
        <taxon>Blastocystis</taxon>
    </lineage>
</organism>
<proteinExistence type="predicted"/>
<keyword evidence="2" id="KW-1185">Reference proteome</keyword>
<protein>
    <submittedName>
        <fullName evidence="1">Uncharacterized protein</fullName>
    </submittedName>
</protein>
<gene>
    <name evidence="1" type="ORF">AV274_0052</name>
</gene>
<evidence type="ECO:0000313" key="1">
    <source>
        <dbReference type="EMBL" id="OAO18209.1"/>
    </source>
</evidence>
<sequence>MSALRVFDEKKRVETEGLSKMCTDLDLMEQRNLEFGYNQHHVWGIDTWIEYDYIKNTCFDRRSGDLYIPEGEYSFIKDMKYFDEPTLSIKNMTPQLVPPSRPNYAMFLITNGNEKRTRKLAGMLFERDLSSLSKAQFSMYSQIIWFLTLLEPFECSRVVPKPYSILTAKEEWVTPQMRSYVDRLLPYLMVNVTRHHISLFPPITNPLYCTRHTILLGYPTVYRVTQQNWYLLRTMRLHIYQAMGIPICFSRVDKTRVTFSQRALVLLKELNNNNALPENDRFLVRSYDSSKQTLSTIIRLYADSDVLVLHSYEERLNIWFLRSFSVVYVLDKDCGADRDGHYLYRKIAEKMSCDYRVVNATKEDADYDSLQKRWVADRAFIEKKFAV</sequence>